<proteinExistence type="predicted"/>
<gene>
    <name evidence="6" type="ORF">DFQ50_11255</name>
</gene>
<name>A0ABX9FTE9_9ENTR</name>
<accession>A0ABX9FTE9</accession>
<dbReference type="Proteomes" id="UP000253201">
    <property type="component" value="Unassembled WGS sequence"/>
</dbReference>
<keyword evidence="4" id="KW-0408">Iron</keyword>
<dbReference type="Gene3D" id="3.50.50.60">
    <property type="entry name" value="FAD/NAD(P)-binding domain"/>
    <property type="match status" value="1"/>
</dbReference>
<comment type="caution">
    <text evidence="6">The sequence shown here is derived from an EMBL/GenBank/DDBJ whole genome shotgun (WGS) entry which is preliminary data.</text>
</comment>
<dbReference type="InterPro" id="IPR036188">
    <property type="entry name" value="FAD/NAD-bd_sf"/>
</dbReference>
<sequence>MSETTHIMLEAPYYAQADVIVVGAGPAGVAAAISAARSGASVILVERSGQPGGMATLGTVSIFMTIGNLTGIYREIIAAIRPDFLLQNAQPENLKIQFNPLLLRYHLNRMIERENIQLLYHTDFITPLMVGCAVTGVVVKTREGLKTLKGRVVIDCTGNAEVAIAAGAPYKTGRDEDGLTQPMTLMFQMQNTGSPVQAELPDGCYHYETVADLPQGRRLLWELKPDGTLIVNMTRVKGNGALIADSSHAEVEGLKQVFSVAYYLQRNGFENYILSHIAAETGVRESHRICGRYTLTEDDLLNARRFEDVIAQTNYEIDIHSPLGEKACHERKIDSYDIPYRCLVPQNIKGLLVAGRSLSASHVALSSARVMPTCFALGQAAGIAASLAVDAECAVADISIEGVHQQMKKQGVVFTKKTPE</sequence>
<keyword evidence="1" id="KW-0004">4Fe-4S</keyword>
<dbReference type="PANTHER" id="PTHR43498">
    <property type="entry name" value="FERREDOXIN:COB-COM HETERODISULFIDE REDUCTASE SUBUNIT A"/>
    <property type="match status" value="1"/>
</dbReference>
<evidence type="ECO:0000256" key="2">
    <source>
        <dbReference type="ARBA" id="ARBA00022723"/>
    </source>
</evidence>
<dbReference type="PRINTS" id="PR00411">
    <property type="entry name" value="PNDRDTASEI"/>
</dbReference>
<dbReference type="PANTHER" id="PTHR43498:SF1">
    <property type="entry name" value="COB--COM HETERODISULFIDE REDUCTASE IRON-SULFUR SUBUNIT A"/>
    <property type="match status" value="1"/>
</dbReference>
<reference evidence="6 7" key="1">
    <citation type="submission" date="2018-06" db="EMBL/GenBank/DDBJ databases">
        <title>Genomic Encyclopedia of Type Strains, Phase IV (KMG-IV): sequencing the most valuable type-strain genomes for metagenomic binning, comparative biology and taxonomic classification.</title>
        <authorList>
            <person name="Goeker M."/>
        </authorList>
    </citation>
    <scope>NUCLEOTIDE SEQUENCE [LARGE SCALE GENOMIC DNA]</scope>
    <source>
        <strain evidence="6 7">DSM 27453</strain>
    </source>
</reference>
<evidence type="ECO:0000256" key="3">
    <source>
        <dbReference type="ARBA" id="ARBA00023002"/>
    </source>
</evidence>
<evidence type="ECO:0000256" key="4">
    <source>
        <dbReference type="ARBA" id="ARBA00023004"/>
    </source>
</evidence>
<evidence type="ECO:0000313" key="7">
    <source>
        <dbReference type="Proteomes" id="UP000253201"/>
    </source>
</evidence>
<dbReference type="Pfam" id="PF12831">
    <property type="entry name" value="FAD_oxidored"/>
    <property type="match status" value="1"/>
</dbReference>
<dbReference type="InterPro" id="IPR039650">
    <property type="entry name" value="HdrA-like"/>
</dbReference>
<organism evidence="6 7">
    <name type="scientific">Pseudocitrobacter faecalis</name>
    <dbReference type="NCBI Taxonomy" id="1398493"/>
    <lineage>
        <taxon>Bacteria</taxon>
        <taxon>Pseudomonadati</taxon>
        <taxon>Pseudomonadota</taxon>
        <taxon>Gammaproteobacteria</taxon>
        <taxon>Enterobacterales</taxon>
        <taxon>Enterobacteriaceae</taxon>
        <taxon>Pseudocitrobacter</taxon>
    </lineage>
</organism>
<evidence type="ECO:0000256" key="1">
    <source>
        <dbReference type="ARBA" id="ARBA00022485"/>
    </source>
</evidence>
<evidence type="ECO:0000313" key="6">
    <source>
        <dbReference type="EMBL" id="RBP06572.1"/>
    </source>
</evidence>
<keyword evidence="7" id="KW-1185">Reference proteome</keyword>
<keyword evidence="2" id="KW-0479">Metal-binding</keyword>
<keyword evidence="5" id="KW-0411">Iron-sulfur</keyword>
<keyword evidence="3" id="KW-0560">Oxidoreductase</keyword>
<evidence type="ECO:0000256" key="5">
    <source>
        <dbReference type="ARBA" id="ARBA00023014"/>
    </source>
</evidence>
<dbReference type="SUPFAM" id="SSF51905">
    <property type="entry name" value="FAD/NAD(P)-binding domain"/>
    <property type="match status" value="1"/>
</dbReference>
<protein>
    <submittedName>
        <fullName evidence="6">FAD dependent oxidoreductase</fullName>
    </submittedName>
</protein>
<dbReference type="EMBL" id="QNRL01000012">
    <property type="protein sequence ID" value="RBP06572.1"/>
    <property type="molecule type" value="Genomic_DNA"/>
</dbReference>
<dbReference type="RefSeq" id="WP_113859109.1">
    <property type="nucleotide sequence ID" value="NZ_QNRL01000012.1"/>
</dbReference>